<dbReference type="Pfam" id="PF19848">
    <property type="entry name" value="DUF6323"/>
    <property type="match status" value="1"/>
</dbReference>
<reference evidence="1 2" key="1">
    <citation type="submission" date="2013-03" db="EMBL/GenBank/DDBJ databases">
        <title>Whole genome shotgun sequencing of Clostridium sartagoforme AAU1.</title>
        <authorList>
            <person name="Joshi C.G."/>
            <person name="Duggirala S.M."/>
            <person name="Nathani N.M."/>
            <person name="Bhatt V.D."/>
            <person name="Patel A.K."/>
            <person name="Pandya P.R."/>
            <person name="KaPatel J.A."/>
        </authorList>
    </citation>
    <scope>NUCLEOTIDE SEQUENCE [LARGE SCALE GENOMIC DNA]</scope>
    <source>
        <strain evidence="1 2">AAU1</strain>
    </source>
</reference>
<protein>
    <submittedName>
        <fullName evidence="1">Uncharacterized protein</fullName>
    </submittedName>
</protein>
<organism evidence="1 2">
    <name type="scientific">Clostridium sartagoforme AAU1</name>
    <dbReference type="NCBI Taxonomy" id="1202534"/>
    <lineage>
        <taxon>Bacteria</taxon>
        <taxon>Bacillati</taxon>
        <taxon>Bacillota</taxon>
        <taxon>Clostridia</taxon>
        <taxon>Eubacteriales</taxon>
        <taxon>Clostridiaceae</taxon>
        <taxon>Clostridium</taxon>
    </lineage>
</organism>
<dbReference type="PATRIC" id="fig|1202534.3.peg.3706"/>
<name>R9BSN5_9CLOT</name>
<evidence type="ECO:0000313" key="2">
    <source>
        <dbReference type="Proteomes" id="UP000013988"/>
    </source>
</evidence>
<gene>
    <name evidence="1" type="ORF">A500_18597</name>
</gene>
<dbReference type="OrthoDB" id="1707441at2"/>
<proteinExistence type="predicted"/>
<dbReference type="InterPro" id="IPR046286">
    <property type="entry name" value="DUF6323"/>
</dbReference>
<dbReference type="AlphaFoldDB" id="R9BSN5"/>
<accession>R9BSN5</accession>
<comment type="caution">
    <text evidence="1">The sequence shown here is derived from an EMBL/GenBank/DDBJ whole genome shotgun (WGS) entry which is preliminary data.</text>
</comment>
<dbReference type="EMBL" id="ASRV01000225">
    <property type="protein sequence ID" value="EOR20078.1"/>
    <property type="molecule type" value="Genomic_DNA"/>
</dbReference>
<dbReference type="Proteomes" id="UP000013988">
    <property type="component" value="Unassembled WGS sequence"/>
</dbReference>
<dbReference type="RefSeq" id="WP_016208931.1">
    <property type="nucleotide sequence ID" value="NZ_ASRV01000225.1"/>
</dbReference>
<keyword evidence="2" id="KW-1185">Reference proteome</keyword>
<sequence length="160" mass="18871">MENNIVSISDLFVSKETFLEVQKCNEKTLEYGLKLSAEDINIILQTRKESLIKTGRIELGGELIQKIILTFCDSPYISQYNYIETIDDIIETFYYYKNETMDEIGDEDLINLMKNYFDNECQGSLDLLKYKYLDNIVHNIKYGVKNYLSMNEYEDEEDDK</sequence>
<evidence type="ECO:0000313" key="1">
    <source>
        <dbReference type="EMBL" id="EOR20078.1"/>
    </source>
</evidence>